<feature type="domain" description="RING-type" evidence="15">
    <location>
        <begin position="47"/>
        <end position="71"/>
    </location>
</feature>
<evidence type="ECO:0000256" key="13">
    <source>
        <dbReference type="ARBA" id="ARBA00024209"/>
    </source>
</evidence>
<evidence type="ECO:0000256" key="1">
    <source>
        <dbReference type="ARBA" id="ARBA00000900"/>
    </source>
</evidence>
<dbReference type="InterPro" id="IPR013083">
    <property type="entry name" value="Znf_RING/FYVE/PHD"/>
</dbReference>
<dbReference type="AlphaFoldDB" id="A0A392MSL4"/>
<keyword evidence="5" id="KW-0808">Transferase</keyword>
<gene>
    <name evidence="16" type="ORF">A2U01_0011227</name>
</gene>
<dbReference type="Gene3D" id="3.30.40.10">
    <property type="entry name" value="Zinc/RING finger domain, C3HC4 (zinc finger)"/>
    <property type="match status" value="1"/>
</dbReference>
<keyword evidence="6" id="KW-0812">Transmembrane</keyword>
<name>A0A392MSL4_9FABA</name>
<evidence type="ECO:0000256" key="3">
    <source>
        <dbReference type="ARBA" id="ARBA00004906"/>
    </source>
</evidence>
<evidence type="ECO:0000256" key="11">
    <source>
        <dbReference type="ARBA" id="ARBA00022989"/>
    </source>
</evidence>
<evidence type="ECO:0000256" key="2">
    <source>
        <dbReference type="ARBA" id="ARBA00004167"/>
    </source>
</evidence>
<evidence type="ECO:0000256" key="9">
    <source>
        <dbReference type="ARBA" id="ARBA00022786"/>
    </source>
</evidence>
<keyword evidence="11" id="KW-1133">Transmembrane helix</keyword>
<comment type="subcellular location">
    <subcellularLocation>
        <location evidence="2">Membrane</location>
        <topology evidence="2">Single-pass membrane protein</topology>
    </subcellularLocation>
</comment>
<keyword evidence="10" id="KW-0862">Zinc</keyword>
<comment type="caution">
    <text evidence="16">The sequence shown here is derived from an EMBL/GenBank/DDBJ whole genome shotgun (WGS) entry which is preliminary data.</text>
</comment>
<evidence type="ECO:0000256" key="10">
    <source>
        <dbReference type="ARBA" id="ARBA00022833"/>
    </source>
</evidence>
<evidence type="ECO:0000256" key="5">
    <source>
        <dbReference type="ARBA" id="ARBA00022679"/>
    </source>
</evidence>
<accession>A0A392MSL4</accession>
<evidence type="ECO:0000256" key="8">
    <source>
        <dbReference type="ARBA" id="ARBA00022771"/>
    </source>
</evidence>
<evidence type="ECO:0000313" key="17">
    <source>
        <dbReference type="Proteomes" id="UP000265520"/>
    </source>
</evidence>
<evidence type="ECO:0000256" key="14">
    <source>
        <dbReference type="PROSITE-ProRule" id="PRU00175"/>
    </source>
</evidence>
<evidence type="ECO:0000259" key="15">
    <source>
        <dbReference type="PROSITE" id="PS50089"/>
    </source>
</evidence>
<dbReference type="PANTHER" id="PTHR46279:SF10">
    <property type="entry name" value="RING-TYPE E3 UBIQUITIN TRANSFERASE"/>
    <property type="match status" value="1"/>
</dbReference>
<evidence type="ECO:0000256" key="6">
    <source>
        <dbReference type="ARBA" id="ARBA00022692"/>
    </source>
</evidence>
<evidence type="ECO:0000256" key="4">
    <source>
        <dbReference type="ARBA" id="ARBA00012483"/>
    </source>
</evidence>
<keyword evidence="7" id="KW-0479">Metal-binding</keyword>
<comment type="pathway">
    <text evidence="3">Protein modification; protein ubiquitination.</text>
</comment>
<dbReference type="InterPro" id="IPR046948">
    <property type="entry name" value="ATL20-22-like"/>
</dbReference>
<dbReference type="SUPFAM" id="SSF57850">
    <property type="entry name" value="RING/U-box"/>
    <property type="match status" value="1"/>
</dbReference>
<sequence length="85" mass="9657">KFRFGTHGWARARAHDTVADFEALLDPQQYTNISDYMPKETVKTMPECEHCFHAQCIDEWLPLNASCPICRTSPTCVPSQNLAQS</sequence>
<dbReference type="Pfam" id="PF13639">
    <property type="entry name" value="zf-RING_2"/>
    <property type="match status" value="1"/>
</dbReference>
<comment type="similarity">
    <text evidence="13">Belongs to the RING-type zinc finger family. ATL subfamily.</text>
</comment>
<dbReference type="Proteomes" id="UP000265520">
    <property type="component" value="Unassembled WGS sequence"/>
</dbReference>
<evidence type="ECO:0000256" key="12">
    <source>
        <dbReference type="ARBA" id="ARBA00023136"/>
    </source>
</evidence>
<protein>
    <recommendedName>
        <fullName evidence="4">RING-type E3 ubiquitin transferase</fullName>
        <ecNumber evidence="4">2.3.2.27</ecNumber>
    </recommendedName>
</protein>
<dbReference type="GO" id="GO:0061630">
    <property type="term" value="F:ubiquitin protein ligase activity"/>
    <property type="evidence" value="ECO:0007669"/>
    <property type="project" value="UniProtKB-EC"/>
</dbReference>
<dbReference type="PROSITE" id="PS50089">
    <property type="entry name" value="ZF_RING_2"/>
    <property type="match status" value="1"/>
</dbReference>
<keyword evidence="17" id="KW-1185">Reference proteome</keyword>
<comment type="catalytic activity">
    <reaction evidence="1">
        <text>S-ubiquitinyl-[E2 ubiquitin-conjugating enzyme]-L-cysteine + [acceptor protein]-L-lysine = [E2 ubiquitin-conjugating enzyme]-L-cysteine + N(6)-ubiquitinyl-[acceptor protein]-L-lysine.</text>
        <dbReference type="EC" id="2.3.2.27"/>
    </reaction>
</comment>
<evidence type="ECO:0000313" key="16">
    <source>
        <dbReference type="EMBL" id="MCH90313.1"/>
    </source>
</evidence>
<organism evidence="16 17">
    <name type="scientific">Trifolium medium</name>
    <dbReference type="NCBI Taxonomy" id="97028"/>
    <lineage>
        <taxon>Eukaryota</taxon>
        <taxon>Viridiplantae</taxon>
        <taxon>Streptophyta</taxon>
        <taxon>Embryophyta</taxon>
        <taxon>Tracheophyta</taxon>
        <taxon>Spermatophyta</taxon>
        <taxon>Magnoliopsida</taxon>
        <taxon>eudicotyledons</taxon>
        <taxon>Gunneridae</taxon>
        <taxon>Pentapetalae</taxon>
        <taxon>rosids</taxon>
        <taxon>fabids</taxon>
        <taxon>Fabales</taxon>
        <taxon>Fabaceae</taxon>
        <taxon>Papilionoideae</taxon>
        <taxon>50 kb inversion clade</taxon>
        <taxon>NPAAA clade</taxon>
        <taxon>Hologalegina</taxon>
        <taxon>IRL clade</taxon>
        <taxon>Trifolieae</taxon>
        <taxon>Trifolium</taxon>
    </lineage>
</organism>
<dbReference type="GO" id="GO:0008270">
    <property type="term" value="F:zinc ion binding"/>
    <property type="evidence" value="ECO:0007669"/>
    <property type="project" value="UniProtKB-KW"/>
</dbReference>
<dbReference type="InterPro" id="IPR001841">
    <property type="entry name" value="Znf_RING"/>
</dbReference>
<dbReference type="PANTHER" id="PTHR46279">
    <property type="entry name" value="RING/U-BOX SUPERFAMILY PROTEIN"/>
    <property type="match status" value="1"/>
</dbReference>
<reference evidence="16 17" key="1">
    <citation type="journal article" date="2018" name="Front. Plant Sci.">
        <title>Red Clover (Trifolium pratense) and Zigzag Clover (T. medium) - A Picture of Genomic Similarities and Differences.</title>
        <authorList>
            <person name="Dluhosova J."/>
            <person name="Istvanek J."/>
            <person name="Nedelnik J."/>
            <person name="Repkova J."/>
        </authorList>
    </citation>
    <scope>NUCLEOTIDE SEQUENCE [LARGE SCALE GENOMIC DNA]</scope>
    <source>
        <strain evidence="17">cv. 10/8</strain>
        <tissue evidence="16">Leaf</tissue>
    </source>
</reference>
<keyword evidence="9" id="KW-0833">Ubl conjugation pathway</keyword>
<dbReference type="GO" id="GO:0016020">
    <property type="term" value="C:membrane"/>
    <property type="evidence" value="ECO:0007669"/>
    <property type="project" value="UniProtKB-SubCell"/>
</dbReference>
<proteinExistence type="inferred from homology"/>
<keyword evidence="12" id="KW-0472">Membrane</keyword>
<feature type="non-terminal residue" evidence="16">
    <location>
        <position position="1"/>
    </location>
</feature>
<evidence type="ECO:0000256" key="7">
    <source>
        <dbReference type="ARBA" id="ARBA00022723"/>
    </source>
</evidence>
<dbReference type="EC" id="2.3.2.27" evidence="4"/>
<dbReference type="EMBL" id="LXQA010018056">
    <property type="protein sequence ID" value="MCH90313.1"/>
    <property type="molecule type" value="Genomic_DNA"/>
</dbReference>
<keyword evidence="8 14" id="KW-0863">Zinc-finger</keyword>